<dbReference type="Gene3D" id="3.40.50.2000">
    <property type="entry name" value="Glycogen Phosphorylase B"/>
    <property type="match status" value="2"/>
</dbReference>
<gene>
    <name evidence="3" type="ORF">FHR24_001911</name>
</gene>
<reference evidence="3 4" key="1">
    <citation type="submission" date="2020-03" db="EMBL/GenBank/DDBJ databases">
        <title>Genomic Encyclopedia of Type Strains, Phase IV (KMG-IV): sequencing the most valuable type-strain genomes for metagenomic binning, comparative biology and taxonomic classification.</title>
        <authorList>
            <person name="Goeker M."/>
        </authorList>
    </citation>
    <scope>NUCLEOTIDE SEQUENCE [LARGE SCALE GENOMIC DNA]</scope>
    <source>
        <strain evidence="3 4">DSM 101599</strain>
    </source>
</reference>
<name>A0ABX0U9L2_9FLAO</name>
<evidence type="ECO:0000259" key="2">
    <source>
        <dbReference type="Pfam" id="PF13439"/>
    </source>
</evidence>
<dbReference type="Pfam" id="PF00534">
    <property type="entry name" value="Glycos_transf_1"/>
    <property type="match status" value="1"/>
</dbReference>
<evidence type="ECO:0000313" key="3">
    <source>
        <dbReference type="EMBL" id="NIJ45443.1"/>
    </source>
</evidence>
<sequence>MPKKLNVIQIIDSLAVGGAEMMAVNIANGLDDKSINSHICVTRQEGLLKQKIKDSVGYLFLKKKGSVDVRAVLNLKKYIKKHHIEIIHAHSSSFFIAILIKIITPSIRVIWHDHYGKANEIEKRKTFFLKLGSLLFKSILSVNQILYKWAKDNLHTKDVNYLANFSELIDINLVTQLKGVEGKRIICLAAFRPQKDHLNLLKSFVFIKNKYPDWTLHLIGNHQKDTCFKGVQNFIEDNNLKSSVFIYNACLDVKNVLTQASIGVLSSKSEGLPLSLLEYGLAGLPVVVTNVGECKNVVGDNGLVVEKQNSKNLSLALEKYIINNNFRKEVGQKFQHHIDENYSKSSYFTNLLSVYNQ</sequence>
<protein>
    <submittedName>
        <fullName evidence="3">Glycosyltransferase involved in cell wall biosynthesis</fullName>
    </submittedName>
</protein>
<organism evidence="3 4">
    <name type="scientific">Wenyingzhuangia heitensis</name>
    <dbReference type="NCBI Taxonomy" id="1487859"/>
    <lineage>
        <taxon>Bacteria</taxon>
        <taxon>Pseudomonadati</taxon>
        <taxon>Bacteroidota</taxon>
        <taxon>Flavobacteriia</taxon>
        <taxon>Flavobacteriales</taxon>
        <taxon>Flavobacteriaceae</taxon>
        <taxon>Wenyingzhuangia</taxon>
    </lineage>
</organism>
<evidence type="ECO:0000313" key="4">
    <source>
        <dbReference type="Proteomes" id="UP000745859"/>
    </source>
</evidence>
<comment type="caution">
    <text evidence="3">The sequence shown here is derived from an EMBL/GenBank/DDBJ whole genome shotgun (WGS) entry which is preliminary data.</text>
</comment>
<dbReference type="InterPro" id="IPR028098">
    <property type="entry name" value="Glyco_trans_4-like_N"/>
</dbReference>
<dbReference type="PANTHER" id="PTHR12526">
    <property type="entry name" value="GLYCOSYLTRANSFERASE"/>
    <property type="match status" value="1"/>
</dbReference>
<accession>A0ABX0U9L2</accession>
<evidence type="ECO:0000259" key="1">
    <source>
        <dbReference type="Pfam" id="PF00534"/>
    </source>
</evidence>
<dbReference type="Pfam" id="PF13439">
    <property type="entry name" value="Glyco_transf_4"/>
    <property type="match status" value="1"/>
</dbReference>
<dbReference type="RefSeq" id="WP_167187493.1">
    <property type="nucleotide sequence ID" value="NZ_JAASQL010000002.1"/>
</dbReference>
<dbReference type="SUPFAM" id="SSF53756">
    <property type="entry name" value="UDP-Glycosyltransferase/glycogen phosphorylase"/>
    <property type="match status" value="1"/>
</dbReference>
<feature type="domain" description="Glycosyl transferase family 1" evidence="1">
    <location>
        <begin position="181"/>
        <end position="333"/>
    </location>
</feature>
<proteinExistence type="predicted"/>
<dbReference type="Proteomes" id="UP000745859">
    <property type="component" value="Unassembled WGS sequence"/>
</dbReference>
<feature type="domain" description="Glycosyltransferase subfamily 4-like N-terminal" evidence="2">
    <location>
        <begin position="16"/>
        <end position="127"/>
    </location>
</feature>
<dbReference type="InterPro" id="IPR001296">
    <property type="entry name" value="Glyco_trans_1"/>
</dbReference>
<dbReference type="EMBL" id="JAASQL010000002">
    <property type="protein sequence ID" value="NIJ45443.1"/>
    <property type="molecule type" value="Genomic_DNA"/>
</dbReference>
<keyword evidence="4" id="KW-1185">Reference proteome</keyword>
<dbReference type="PANTHER" id="PTHR12526:SF627">
    <property type="entry name" value="D-RHAMNOSYLTRANSFERASE WBPZ"/>
    <property type="match status" value="1"/>
</dbReference>